<evidence type="ECO:0000259" key="2">
    <source>
        <dbReference type="Pfam" id="PF00534"/>
    </source>
</evidence>
<dbReference type="PANTHER" id="PTHR45947:SF3">
    <property type="entry name" value="SULFOQUINOVOSYL TRANSFERASE SQD2"/>
    <property type="match status" value="1"/>
</dbReference>
<dbReference type="Pfam" id="PF00534">
    <property type="entry name" value="Glycos_transf_1"/>
    <property type="match status" value="1"/>
</dbReference>
<dbReference type="SUPFAM" id="SSF53756">
    <property type="entry name" value="UDP-Glycosyltransferase/glycogen phosphorylase"/>
    <property type="match status" value="1"/>
</dbReference>
<accession>A0A5B2VF91</accession>
<proteinExistence type="predicted"/>
<feature type="domain" description="Glycosyl transferase family 1" evidence="2">
    <location>
        <begin position="220"/>
        <end position="344"/>
    </location>
</feature>
<dbReference type="PANTHER" id="PTHR45947">
    <property type="entry name" value="SULFOQUINOVOSYL TRANSFERASE SQD2"/>
    <property type="match status" value="1"/>
</dbReference>
<evidence type="ECO:0000313" key="3">
    <source>
        <dbReference type="EMBL" id="KAA2238233.1"/>
    </source>
</evidence>
<reference evidence="3 4" key="2">
    <citation type="submission" date="2019-09" db="EMBL/GenBank/DDBJ databases">
        <authorList>
            <person name="Jin C."/>
        </authorList>
    </citation>
    <scope>NUCLEOTIDE SEQUENCE [LARGE SCALE GENOMIC DNA]</scope>
    <source>
        <strain evidence="3 4">BN140002</strain>
    </source>
</reference>
<name>A0A5B2VF91_9HYPH</name>
<sequence>MKVPSPVAFYPPLKSPRHPTPSGDRTMARLLMAALERAGARPELMSELRTFEPAGDPRRQAELREAGLREAERIVAQVGARPPAERPRAWFTYHVYYKAPDWIGPAVAGALGIPYLVAEGSRAGKRAGGPWAIGHEGAEAALDRADAILVLTGADREALERHRPAGQRLVDLPPFLDTAPWTPRVGPRPAGPARLVTVAMMRHGDKLASYRLLAAALGGSARDWTLDVIGDGEARPEVEAAFAGFGTRVRFLGRRDDRSALAAELRRADLFVWPAVNEAYGLALLEAQACGVPVLAGAFGGVADVVRDGHTGLLVRPGDAGAFTRALDSLLADPDRLAALSRRAAAFVHGERGLGSAAARLAGALEGVREAACA</sequence>
<evidence type="ECO:0000313" key="4">
    <source>
        <dbReference type="Proteomes" id="UP000323142"/>
    </source>
</evidence>
<dbReference type="Gene3D" id="3.40.50.2000">
    <property type="entry name" value="Glycogen Phosphorylase B"/>
    <property type="match status" value="2"/>
</dbReference>
<keyword evidence="3" id="KW-0808">Transferase</keyword>
<dbReference type="EMBL" id="VUOA01000014">
    <property type="protein sequence ID" value="KAA2238233.1"/>
    <property type="molecule type" value="Genomic_DNA"/>
</dbReference>
<dbReference type="GO" id="GO:0016757">
    <property type="term" value="F:glycosyltransferase activity"/>
    <property type="evidence" value="ECO:0007669"/>
    <property type="project" value="InterPro"/>
</dbReference>
<keyword evidence="4" id="KW-1185">Reference proteome</keyword>
<dbReference type="OrthoDB" id="5443996at2"/>
<reference evidence="3 4" key="1">
    <citation type="submission" date="2019-09" db="EMBL/GenBank/DDBJ databases">
        <title>Salinarimonas rosea gen. nov., sp. nov., a new member of the a-2 subgroup of the Proteobacteria.</title>
        <authorList>
            <person name="Liu J."/>
        </authorList>
    </citation>
    <scope>NUCLEOTIDE SEQUENCE [LARGE SCALE GENOMIC DNA]</scope>
    <source>
        <strain evidence="3 4">BN140002</strain>
    </source>
</reference>
<dbReference type="Proteomes" id="UP000323142">
    <property type="component" value="Unassembled WGS sequence"/>
</dbReference>
<dbReference type="InterPro" id="IPR001296">
    <property type="entry name" value="Glyco_trans_1"/>
</dbReference>
<feature type="region of interest" description="Disordered" evidence="1">
    <location>
        <begin position="1"/>
        <end position="23"/>
    </location>
</feature>
<organism evidence="3 4">
    <name type="scientific">Salinarimonas soli</name>
    <dbReference type="NCBI Taxonomy" id="1638099"/>
    <lineage>
        <taxon>Bacteria</taxon>
        <taxon>Pseudomonadati</taxon>
        <taxon>Pseudomonadota</taxon>
        <taxon>Alphaproteobacteria</taxon>
        <taxon>Hyphomicrobiales</taxon>
        <taxon>Salinarimonadaceae</taxon>
        <taxon>Salinarimonas</taxon>
    </lineage>
</organism>
<protein>
    <submittedName>
        <fullName evidence="3">Glycosyltransferase family 4 protein</fullName>
    </submittedName>
</protein>
<dbReference type="AlphaFoldDB" id="A0A5B2VF91"/>
<dbReference type="InterPro" id="IPR050194">
    <property type="entry name" value="Glycosyltransferase_grp1"/>
</dbReference>
<gene>
    <name evidence="3" type="ORF">F0L46_06190</name>
</gene>
<evidence type="ECO:0000256" key="1">
    <source>
        <dbReference type="SAM" id="MobiDB-lite"/>
    </source>
</evidence>
<comment type="caution">
    <text evidence="3">The sequence shown here is derived from an EMBL/GenBank/DDBJ whole genome shotgun (WGS) entry which is preliminary data.</text>
</comment>
<dbReference type="CDD" id="cd03801">
    <property type="entry name" value="GT4_PimA-like"/>
    <property type="match status" value="1"/>
</dbReference>
<dbReference type="RefSeq" id="WP_149816181.1">
    <property type="nucleotide sequence ID" value="NZ_VUOA01000014.1"/>
</dbReference>